<dbReference type="AlphaFoldDB" id="A0A4Z0PTI1"/>
<evidence type="ECO:0000313" key="1">
    <source>
        <dbReference type="EMBL" id="TGE20997.1"/>
    </source>
</evidence>
<sequence>MMTLQQARHLVALLTTQGVRFEAGLTESEFAQLAHQFGAVFPPDLHLFLQVALPVSPKFAPWRQALTSTAVADELQRMLSWPLEGLLFDARNNGFWCPEWGAPPADAGKEQLIRQHYPRYPTLLPIYSHRYLPALPAVAGNPVFSVYQADVIHYGNDLASYFAHEFRFTLPSTFENPQQPQNRIEFWDSLVE</sequence>
<proteinExistence type="predicted"/>
<evidence type="ECO:0000313" key="2">
    <source>
        <dbReference type="Proteomes" id="UP000298471"/>
    </source>
</evidence>
<dbReference type="PANTHER" id="PTHR32011">
    <property type="entry name" value="OS08G0472400 PROTEIN"/>
    <property type="match status" value="1"/>
</dbReference>
<accession>A0A4Z0PTI1</accession>
<dbReference type="PANTHER" id="PTHR32011:SF2">
    <property type="entry name" value="OS08G0472400 PROTEIN"/>
    <property type="match status" value="1"/>
</dbReference>
<reference evidence="1 2" key="1">
    <citation type="submission" date="2019-04" db="EMBL/GenBank/DDBJ databases">
        <authorList>
            <person name="Feng G."/>
            <person name="Zhang J."/>
            <person name="Zhu H."/>
        </authorList>
    </citation>
    <scope>NUCLEOTIDE SEQUENCE [LARGE SCALE GENOMIC DNA]</scope>
    <source>
        <strain evidence="1 2">9PBR-1</strain>
    </source>
</reference>
<comment type="caution">
    <text evidence="1">The sequence shown here is derived from an EMBL/GenBank/DDBJ whole genome shotgun (WGS) entry which is preliminary data.</text>
</comment>
<dbReference type="Proteomes" id="UP000298471">
    <property type="component" value="Unassembled WGS sequence"/>
</dbReference>
<organism evidence="1 2">
    <name type="scientific">Hymenobacter metallicola</name>
    <dbReference type="NCBI Taxonomy" id="2563114"/>
    <lineage>
        <taxon>Bacteria</taxon>
        <taxon>Pseudomonadati</taxon>
        <taxon>Bacteroidota</taxon>
        <taxon>Cytophagia</taxon>
        <taxon>Cytophagales</taxon>
        <taxon>Hymenobacteraceae</taxon>
        <taxon>Hymenobacter</taxon>
    </lineage>
</organism>
<keyword evidence="2" id="KW-1185">Reference proteome</keyword>
<protein>
    <recommendedName>
        <fullName evidence="3">SMI1/KNR4 family protein</fullName>
    </recommendedName>
</protein>
<dbReference type="OrthoDB" id="264195at2"/>
<gene>
    <name evidence="1" type="ORF">E5K02_24855</name>
</gene>
<evidence type="ECO:0008006" key="3">
    <source>
        <dbReference type="Google" id="ProtNLM"/>
    </source>
</evidence>
<dbReference type="RefSeq" id="WP_135399155.1">
    <property type="nucleotide sequence ID" value="NZ_SRMB01000008.1"/>
</dbReference>
<dbReference type="EMBL" id="SRMB01000008">
    <property type="protein sequence ID" value="TGE20997.1"/>
    <property type="molecule type" value="Genomic_DNA"/>
</dbReference>
<name>A0A4Z0PTI1_9BACT</name>